<dbReference type="EMBL" id="UINC01088628">
    <property type="protein sequence ID" value="SVC39027.1"/>
    <property type="molecule type" value="Genomic_DNA"/>
</dbReference>
<keyword evidence="1" id="KW-1133">Transmembrane helix</keyword>
<name>A0A382LUK8_9ZZZZ</name>
<dbReference type="AlphaFoldDB" id="A0A382LUK8"/>
<accession>A0A382LUK8</accession>
<reference evidence="2" key="1">
    <citation type="submission" date="2018-05" db="EMBL/GenBank/DDBJ databases">
        <authorList>
            <person name="Lanie J.A."/>
            <person name="Ng W.-L."/>
            <person name="Kazmierczak K.M."/>
            <person name="Andrzejewski T.M."/>
            <person name="Davidsen T.M."/>
            <person name="Wayne K.J."/>
            <person name="Tettelin H."/>
            <person name="Glass J.I."/>
            <person name="Rusch D."/>
            <person name="Podicherti R."/>
            <person name="Tsui H.-C.T."/>
            <person name="Winkler M.E."/>
        </authorList>
    </citation>
    <scope>NUCLEOTIDE SEQUENCE</scope>
</reference>
<protein>
    <submittedName>
        <fullName evidence="2">Uncharacterized protein</fullName>
    </submittedName>
</protein>
<proteinExistence type="predicted"/>
<feature type="transmembrane region" description="Helical" evidence="1">
    <location>
        <begin position="15"/>
        <end position="33"/>
    </location>
</feature>
<organism evidence="2">
    <name type="scientific">marine metagenome</name>
    <dbReference type="NCBI Taxonomy" id="408172"/>
    <lineage>
        <taxon>unclassified sequences</taxon>
        <taxon>metagenomes</taxon>
        <taxon>ecological metagenomes</taxon>
    </lineage>
</organism>
<evidence type="ECO:0000256" key="1">
    <source>
        <dbReference type="SAM" id="Phobius"/>
    </source>
</evidence>
<keyword evidence="1" id="KW-0812">Transmembrane</keyword>
<evidence type="ECO:0000313" key="2">
    <source>
        <dbReference type="EMBL" id="SVC39027.1"/>
    </source>
</evidence>
<gene>
    <name evidence="2" type="ORF">METZ01_LOCUS291881</name>
</gene>
<feature type="non-terminal residue" evidence="2">
    <location>
        <position position="256"/>
    </location>
</feature>
<keyword evidence="1" id="KW-0472">Membrane</keyword>
<sequence length="256" mass="28438">MSKPRQDANTSSRPLGFRLAVWTVPFIAAYFVIRAVPVEPCDFLHAQTYNSAGTLDYCGPGDSAFVDLTRRSWPVNLDLKPLDELRVGEPCRFRAEIRQFDGSPLGSDDVALSHTKKIHLLAIDPTLEDYQHLHPEPDSTFPGVWTFSFTPAKAGEYRLFFDFIPLRSPRRVLLFSTFDVGGIPGSTSGGERLAVERAGYSFSAKPLSFDFSPGEEGYLRFEAHGPDGKPAQLQPVMGAFAHLVAFDDERRGFAHL</sequence>